<gene>
    <name evidence="1" type="ORF">PT015_23285</name>
</gene>
<proteinExistence type="predicted"/>
<evidence type="ECO:0008006" key="3">
    <source>
        <dbReference type="Google" id="ProtNLM"/>
    </source>
</evidence>
<dbReference type="EMBL" id="CP126981">
    <property type="protein sequence ID" value="WIM87718.1"/>
    <property type="molecule type" value="Genomic_DNA"/>
</dbReference>
<dbReference type="RefSeq" id="WP_285187585.1">
    <property type="nucleotide sequence ID" value="NZ_CP126981.1"/>
</dbReference>
<dbReference type="Proteomes" id="UP001236585">
    <property type="component" value="Chromosome"/>
</dbReference>
<accession>A0ABY8VVU3</accession>
<protein>
    <recommendedName>
        <fullName evidence="3">Transposase</fullName>
    </recommendedName>
</protein>
<evidence type="ECO:0000313" key="2">
    <source>
        <dbReference type="Proteomes" id="UP001236585"/>
    </source>
</evidence>
<organism evidence="1 2">
    <name type="scientific">Candidatus Mycobacterium wuenschmannii</name>
    <dbReference type="NCBI Taxonomy" id="3027808"/>
    <lineage>
        <taxon>Bacteria</taxon>
        <taxon>Bacillati</taxon>
        <taxon>Actinomycetota</taxon>
        <taxon>Actinomycetes</taxon>
        <taxon>Mycobacteriales</taxon>
        <taxon>Mycobacteriaceae</taxon>
        <taxon>Mycobacterium</taxon>
    </lineage>
</organism>
<evidence type="ECO:0000313" key="1">
    <source>
        <dbReference type="EMBL" id="WIM87718.1"/>
    </source>
</evidence>
<sequence length="78" mass="8488">MAEQLERFLNLDIPEELNLSRNIQTMVARATAANVSPDETAKVVVAVVVGNLMEIENRLVALEKQAGITPAPPRYSIG</sequence>
<keyword evidence="2" id="KW-1185">Reference proteome</keyword>
<name>A0ABY8VVU3_9MYCO</name>
<reference evidence="1 2" key="1">
    <citation type="journal article" date="2023" name="Microbiol. Resour. Announc.">
        <title>Complete Genome Sequence of Mycobacterium wuenschmanii, a novel Nontuberculous Mycobacterium Isolated from a captive population of Amazon Milk Frogs.</title>
        <authorList>
            <person name="Hicks J."/>
            <person name="Zeineldin M."/>
            <person name="Ward H."/>
            <person name="Wuenschmann A."/>
            <person name="Camp P."/>
            <person name="Farrell D."/>
            <person name="Lehman K."/>
            <person name="Thacker T."/>
            <person name="Cuthbert E."/>
        </authorList>
    </citation>
    <scope>NUCLEOTIDE SEQUENCE [LARGE SCALE GENOMIC DNA]</scope>
    <source>
        <strain evidence="1 2">Wuenschmanii</strain>
    </source>
</reference>